<dbReference type="PANTHER" id="PTHR35861">
    <property type="match status" value="1"/>
</dbReference>
<dbReference type="InterPro" id="IPR052042">
    <property type="entry name" value="Tail_sheath_structural"/>
</dbReference>
<dbReference type="PANTHER" id="PTHR35861:SF1">
    <property type="entry name" value="PHAGE TAIL SHEATH PROTEIN"/>
    <property type="match status" value="1"/>
</dbReference>
<evidence type="ECO:0000256" key="1">
    <source>
        <dbReference type="ARBA" id="ARBA00008005"/>
    </source>
</evidence>
<dbReference type="OrthoDB" id="9767864at2"/>
<keyword evidence="5" id="KW-1185">Reference proteome</keyword>
<dbReference type="Pfam" id="PF17482">
    <property type="entry name" value="Phage_sheath_1C"/>
    <property type="match status" value="1"/>
</dbReference>
<dbReference type="EMBL" id="CP061336">
    <property type="protein sequence ID" value="QNU68896.1"/>
    <property type="molecule type" value="Genomic_DNA"/>
</dbReference>
<evidence type="ECO:0000313" key="4">
    <source>
        <dbReference type="EMBL" id="QNU68896.1"/>
    </source>
</evidence>
<sequence>MIDKSLPPVKILYTCEVNLKVSYQDISELYENVSLNPSASNYIEKAVSKSSLVVVESNNKGDSLPLHPYQVITNREIMPTEKIVVIKVKGGIETEVESGVTDLAGEEIVIKRIKAIQLIKESVESTELKRIKDGIKVEISADKKIKVFGDADKELYSGDFSTLKPTEKVEVIKVKDGIETQLQDGETDLAGEEIVIRKIKTITEVETEDILKKVKDGKKLEVIADDEGKTIIVLGENDNELYKEELKYTKEIRYSEHTITLMNGSDGNLSKTTAADFIGQDNGPGKRTGIQAFIDNEDVSIIAMPGIVDPAAQLALVAHCENLGSRFAVLDIPNDKKTVADVEAFRNIVDSHYAAMYHPWLQVFDPYEKINTYIPPSGSVMGIYARSDTSRGVHKAPANEVVRACTGLEYQYNKGEQDILNPKGVNLIRYFTGEGIRVWGARTCTSNSLWKYINVRRLFIFIEESIKRGTKWVVFEPNDEKLWSRVQRTIENFLTTVWRNGALMGNSPAEAFFVKVDRSTMSQDDIDNGRLICVIGVAPVKPAEFVIFRISQKTGDQQ</sequence>
<dbReference type="Proteomes" id="UP000306409">
    <property type="component" value="Chromosome"/>
</dbReference>
<accession>A0A4U7JHW2</accession>
<dbReference type="InterPro" id="IPR035089">
    <property type="entry name" value="Phage_sheath_subtilisin"/>
</dbReference>
<organism evidence="4 5">
    <name type="scientific">Ruminiclostridium herbifermentans</name>
    <dbReference type="NCBI Taxonomy" id="2488810"/>
    <lineage>
        <taxon>Bacteria</taxon>
        <taxon>Bacillati</taxon>
        <taxon>Bacillota</taxon>
        <taxon>Clostridia</taxon>
        <taxon>Eubacteriales</taxon>
        <taxon>Oscillospiraceae</taxon>
        <taxon>Ruminiclostridium</taxon>
    </lineage>
</organism>
<feature type="domain" description="Tail sheath protein subtilisin-like" evidence="2">
    <location>
        <begin position="293"/>
        <end position="444"/>
    </location>
</feature>
<dbReference type="Pfam" id="PF04984">
    <property type="entry name" value="Phage_sheath_1"/>
    <property type="match status" value="1"/>
</dbReference>
<dbReference type="AlphaFoldDB" id="A0A4U7JHW2"/>
<evidence type="ECO:0000313" key="5">
    <source>
        <dbReference type="Proteomes" id="UP000306409"/>
    </source>
</evidence>
<proteinExistence type="inferred from homology"/>
<feature type="domain" description="Tail sheath protein C-terminal" evidence="3">
    <location>
        <begin position="445"/>
        <end position="552"/>
    </location>
</feature>
<reference evidence="4 5" key="1">
    <citation type="submission" date="2020-09" db="EMBL/GenBank/DDBJ databases">
        <title>Characterization and genome sequencing of Ruminiclostridium sp. nov. MA18.</title>
        <authorList>
            <person name="Rettenmaier R."/>
            <person name="Kowollik M.-L."/>
            <person name="Liebl W."/>
            <person name="Zverlov V."/>
        </authorList>
    </citation>
    <scope>NUCLEOTIDE SEQUENCE [LARGE SCALE GENOMIC DNA]</scope>
    <source>
        <strain evidence="4 5">MA18</strain>
    </source>
</reference>
<gene>
    <name evidence="4" type="ORF">EHE19_014325</name>
</gene>
<protein>
    <submittedName>
        <fullName evidence="4">Phage tail sheath family protein</fullName>
    </submittedName>
</protein>
<dbReference type="InterPro" id="IPR020287">
    <property type="entry name" value="Tail_sheath_C"/>
</dbReference>
<evidence type="ECO:0000259" key="2">
    <source>
        <dbReference type="Pfam" id="PF04984"/>
    </source>
</evidence>
<comment type="similarity">
    <text evidence="1">Belongs to the myoviridae tail sheath protein family.</text>
</comment>
<dbReference type="KEGG" id="rher:EHE19_014325"/>
<name>A0A4U7JHW2_9FIRM</name>
<evidence type="ECO:0000259" key="3">
    <source>
        <dbReference type="Pfam" id="PF17482"/>
    </source>
</evidence>
<dbReference type="Gene3D" id="3.40.50.11780">
    <property type="match status" value="1"/>
</dbReference>